<dbReference type="RefSeq" id="XP_034013754.1">
    <property type="nucleotide sequence ID" value="XM_034153935.1"/>
</dbReference>
<organism evidence="2 3">
    <name type="scientific">Diutina rugosa</name>
    <name type="common">Yeast</name>
    <name type="synonym">Candida rugosa</name>
    <dbReference type="NCBI Taxonomy" id="5481"/>
    <lineage>
        <taxon>Eukaryota</taxon>
        <taxon>Fungi</taxon>
        <taxon>Dikarya</taxon>
        <taxon>Ascomycota</taxon>
        <taxon>Saccharomycotina</taxon>
        <taxon>Pichiomycetes</taxon>
        <taxon>Debaryomycetaceae</taxon>
        <taxon>Diutina</taxon>
    </lineage>
</organism>
<protein>
    <submittedName>
        <fullName evidence="2">Uncharacterized protein</fullName>
    </submittedName>
</protein>
<evidence type="ECO:0000256" key="1">
    <source>
        <dbReference type="SAM" id="Phobius"/>
    </source>
</evidence>
<accession>A0A642UUM1</accession>
<dbReference type="PANTHER" id="PTHR38421:SF1">
    <property type="entry name" value="TRANSMEMBRANE PROTEIN"/>
    <property type="match status" value="1"/>
</dbReference>
<keyword evidence="1" id="KW-0812">Transmembrane</keyword>
<reference evidence="2 3" key="1">
    <citation type="submission" date="2019-07" db="EMBL/GenBank/DDBJ databases">
        <title>Genome assembly of two rare yeast pathogens: Diutina rugosa and Trichomonascus ciferrii.</title>
        <authorList>
            <person name="Mixao V."/>
            <person name="Saus E."/>
            <person name="Hansen A."/>
            <person name="Lass-Flor C."/>
            <person name="Gabaldon T."/>
        </authorList>
    </citation>
    <scope>NUCLEOTIDE SEQUENCE [LARGE SCALE GENOMIC DNA]</scope>
    <source>
        <strain evidence="2 3">CBS 613</strain>
    </source>
</reference>
<feature type="transmembrane region" description="Helical" evidence="1">
    <location>
        <begin position="272"/>
        <end position="295"/>
    </location>
</feature>
<dbReference type="GeneID" id="54780050"/>
<evidence type="ECO:0000313" key="3">
    <source>
        <dbReference type="Proteomes" id="UP000449547"/>
    </source>
</evidence>
<feature type="transmembrane region" description="Helical" evidence="1">
    <location>
        <begin position="20"/>
        <end position="41"/>
    </location>
</feature>
<keyword evidence="1" id="KW-0472">Membrane</keyword>
<name>A0A642UUM1_DIURU</name>
<dbReference type="VEuPathDB" id="FungiDB:DIURU_001397"/>
<comment type="caution">
    <text evidence="2">The sequence shown here is derived from an EMBL/GenBank/DDBJ whole genome shotgun (WGS) entry which is preliminary data.</text>
</comment>
<dbReference type="OrthoDB" id="10041630at2759"/>
<feature type="transmembrane region" description="Helical" evidence="1">
    <location>
        <begin position="171"/>
        <end position="189"/>
    </location>
</feature>
<dbReference type="EMBL" id="SWFT01000044">
    <property type="protein sequence ID" value="KAA8905594.1"/>
    <property type="molecule type" value="Genomic_DNA"/>
</dbReference>
<dbReference type="PANTHER" id="PTHR38421">
    <property type="entry name" value="TRANSMEMBRANE PROTEIN USGS"/>
    <property type="match status" value="1"/>
</dbReference>
<keyword evidence="1" id="KW-1133">Transmembrane helix</keyword>
<gene>
    <name evidence="2" type="ORF">DIURU_001397</name>
</gene>
<proteinExistence type="predicted"/>
<sequence>MPSPIFISKPSISFHPSVVLMGAAEALWATVGLVGVCLYTLSSLQGLVQAWHTLKMSVSIHLLFQMPLYLVRGGYHVLEMVTGRRCPVPPPMARLDTLVTDYYTPHVFLMVMSGFFVVDWDGMLVSGVTPQMKDALTSYPNEHRQYPKPWRQRLYYLLKTSPEFQQCVSRYAYHLVFASVVFALVEVIPDYKCAPVALSFLTWKWLSERLGAFPSVVVIGMLNLVDFRYQGPVVTSFAGASLLARDLLVPYFCRVPFTRYESTQWVKSREGVLWGFAVVFWCLLWRFPVACFWIYNAAQFGMGRLISRISAAPPPSKSAFYHWSTSQLVWRPVVT</sequence>
<evidence type="ECO:0000313" key="2">
    <source>
        <dbReference type="EMBL" id="KAA8905594.1"/>
    </source>
</evidence>
<dbReference type="Proteomes" id="UP000449547">
    <property type="component" value="Unassembled WGS sequence"/>
</dbReference>
<keyword evidence="3" id="KW-1185">Reference proteome</keyword>
<dbReference type="AlphaFoldDB" id="A0A642UUM1"/>